<protein>
    <submittedName>
        <fullName evidence="1">Uncharacterized protein</fullName>
    </submittedName>
</protein>
<name>A0A3F3PU06_9EURO</name>
<organism evidence="1 2">
    <name type="scientific">Aspergillus welwitschiae</name>
    <dbReference type="NCBI Taxonomy" id="1341132"/>
    <lineage>
        <taxon>Eukaryota</taxon>
        <taxon>Fungi</taxon>
        <taxon>Dikarya</taxon>
        <taxon>Ascomycota</taxon>
        <taxon>Pezizomycotina</taxon>
        <taxon>Eurotiomycetes</taxon>
        <taxon>Eurotiomycetidae</taxon>
        <taxon>Eurotiales</taxon>
        <taxon>Aspergillaceae</taxon>
        <taxon>Aspergillus</taxon>
        <taxon>Aspergillus subgen. Circumdati</taxon>
    </lineage>
</organism>
<dbReference type="Proteomes" id="UP000253729">
    <property type="component" value="Unassembled WGS sequence"/>
</dbReference>
<reference evidence="1 2" key="1">
    <citation type="submission" date="2018-07" db="EMBL/GenBank/DDBJ databases">
        <title>The genomes of Aspergillus section Nigri reveals drivers in fungal speciation.</title>
        <authorList>
            <consortium name="DOE Joint Genome Institute"/>
            <person name="Vesth T.C."/>
            <person name="Nybo J."/>
            <person name="Theobald S."/>
            <person name="Brandl J."/>
            <person name="Frisvad J.C."/>
            <person name="Nielsen K.F."/>
            <person name="Lyhne E.K."/>
            <person name="Kogle M.E."/>
            <person name="Kuo A."/>
            <person name="Riley R."/>
            <person name="Clum A."/>
            <person name="Nolan M."/>
            <person name="Lipzen A."/>
            <person name="Salamov A."/>
            <person name="Henrissat B."/>
            <person name="Wiebenga A."/>
            <person name="De vries R.P."/>
            <person name="Grigoriev I.V."/>
            <person name="Mortensen U.H."/>
            <person name="Andersen M.R."/>
            <person name="Baker S.E."/>
        </authorList>
    </citation>
    <scope>NUCLEOTIDE SEQUENCE [LARGE SCALE GENOMIC DNA]</scope>
    <source>
        <strain evidence="1 2">CBS 139.54b</strain>
    </source>
</reference>
<evidence type="ECO:0000313" key="1">
    <source>
        <dbReference type="EMBL" id="RDH30441.1"/>
    </source>
</evidence>
<accession>A0A3F3PU06</accession>
<dbReference type="EMBL" id="KZ852061">
    <property type="protein sequence ID" value="RDH30441.1"/>
    <property type="molecule type" value="Genomic_DNA"/>
</dbReference>
<gene>
    <name evidence="1" type="ORF">BDQ94DRAFT_149062</name>
</gene>
<dbReference type="RefSeq" id="XP_026623463.1">
    <property type="nucleotide sequence ID" value="XM_026767305.1"/>
</dbReference>
<keyword evidence="2" id="KW-1185">Reference proteome</keyword>
<dbReference type="GeneID" id="38135661"/>
<sequence>MIQRPYGSVLSAMFHLPFRQTNDGLTRMQPSCEVRVVSGCSSHARCSKGGQACIIEQ</sequence>
<proteinExistence type="predicted"/>
<dbReference type="AlphaFoldDB" id="A0A3F3PU06"/>
<evidence type="ECO:0000313" key="2">
    <source>
        <dbReference type="Proteomes" id="UP000253729"/>
    </source>
</evidence>